<dbReference type="Pfam" id="PF02515">
    <property type="entry name" value="CoA_transf_3"/>
    <property type="match status" value="1"/>
</dbReference>
<accession>A0AAD6XVD8</accession>
<dbReference type="InterPro" id="IPR052985">
    <property type="entry name" value="CoA-trans_III_biosynth/detox"/>
</dbReference>
<name>A0AAD6XVD8_9AGAR</name>
<dbReference type="InterPro" id="IPR003673">
    <property type="entry name" value="CoA-Trfase_fam_III"/>
</dbReference>
<dbReference type="Proteomes" id="UP001219525">
    <property type="component" value="Unassembled WGS sequence"/>
</dbReference>
<dbReference type="AlphaFoldDB" id="A0AAD6XVD8"/>
<dbReference type="GO" id="GO:0003824">
    <property type="term" value="F:catalytic activity"/>
    <property type="evidence" value="ECO:0007669"/>
    <property type="project" value="InterPro"/>
</dbReference>
<dbReference type="PANTHER" id="PTHR48229">
    <property type="entry name" value="CAIB/BAIF FAMILY ENZYME (AFU_ORTHOLOGUE AFUA_1G05360)-RELATED"/>
    <property type="match status" value="1"/>
</dbReference>
<evidence type="ECO:0000313" key="4">
    <source>
        <dbReference type="Proteomes" id="UP001219525"/>
    </source>
</evidence>
<comment type="similarity">
    <text evidence="1">Belongs to the CoA-transferase III family.</text>
</comment>
<protein>
    <submittedName>
        <fullName evidence="3">CoA-transferase family III domain-containing protein</fullName>
    </submittedName>
</protein>
<dbReference type="PANTHER" id="PTHR48229:SF2">
    <property type="entry name" value="CAIB_BAIF FAMILY PROTEIN"/>
    <property type="match status" value="1"/>
</dbReference>
<evidence type="ECO:0000313" key="3">
    <source>
        <dbReference type="EMBL" id="KAJ7187607.1"/>
    </source>
</evidence>
<keyword evidence="4" id="KW-1185">Reference proteome</keyword>
<dbReference type="SUPFAM" id="SSF89796">
    <property type="entry name" value="CoA-transferase family III (CaiB/BaiF)"/>
    <property type="match status" value="2"/>
</dbReference>
<comment type="caution">
    <text evidence="3">The sequence shown here is derived from an EMBL/GenBank/DDBJ whole genome shotgun (WGS) entry which is preliminary data.</text>
</comment>
<feature type="region of interest" description="Disordered" evidence="2">
    <location>
        <begin position="536"/>
        <end position="555"/>
    </location>
</feature>
<sequence>MADDSYSVPLQARKVFLEGILSNSAHRNLPLSVADLANNIVFDGNDAPSMPMNWRFSEAVSALKALEATLVNAQLKRSTLSKPVQDRANLSYMGALLTRVDPDGANAQVPPALNKFIKDKDYHSALGSEHRRSATNFYRAKDGRYIYIHGGMNPDMTLTALDLPLQGELKGAEVIKLFQDAVGRYDSDALAKRMVEEFKQAASVAYTTEQYKSSRQGEANAHVGLFEVHHIPDPSQKATWWPDSLSLPSAPQRPLAGLKVVDLTRVIASPTLTRNLAEYGASVMRITASHICDYSALHAELNWGKWNSELDLRNEADRETLRGLILDADVVVDGYRPFVLEKHGFGKDAILKLIKDARRDRGIIYVRVNCFGWNGPWADRPGWQQISDASTGIAMGFAKAMGLENGEAVIPLFPTADYCTGFAGSSGVIQALIEKSEKGGSYVVDCGNLALNYFNRWLTESCGEYPAEVWENIRKLHHYPTFSPQDNLPGISIRGIQLLMKNAPGRIVRPNWLEDRQSDAIGARVRTVKPIAEWEDNTDGSRGVQPGFNVGTRGNGVDAPRWPDNLLEEVIA</sequence>
<organism evidence="3 4">
    <name type="scientific">Mycena pura</name>
    <dbReference type="NCBI Taxonomy" id="153505"/>
    <lineage>
        <taxon>Eukaryota</taxon>
        <taxon>Fungi</taxon>
        <taxon>Dikarya</taxon>
        <taxon>Basidiomycota</taxon>
        <taxon>Agaricomycotina</taxon>
        <taxon>Agaricomycetes</taxon>
        <taxon>Agaricomycetidae</taxon>
        <taxon>Agaricales</taxon>
        <taxon>Marasmiineae</taxon>
        <taxon>Mycenaceae</taxon>
        <taxon>Mycena</taxon>
    </lineage>
</organism>
<evidence type="ECO:0000256" key="2">
    <source>
        <dbReference type="SAM" id="MobiDB-lite"/>
    </source>
</evidence>
<dbReference type="EMBL" id="JARJCW010000190">
    <property type="protein sequence ID" value="KAJ7187607.1"/>
    <property type="molecule type" value="Genomic_DNA"/>
</dbReference>
<gene>
    <name evidence="3" type="ORF">GGX14DRAFT_580929</name>
</gene>
<proteinExistence type="inferred from homology"/>
<evidence type="ECO:0000256" key="1">
    <source>
        <dbReference type="ARBA" id="ARBA00008383"/>
    </source>
</evidence>
<reference evidence="3" key="1">
    <citation type="submission" date="2023-03" db="EMBL/GenBank/DDBJ databases">
        <title>Massive genome expansion in bonnet fungi (Mycena s.s.) driven by repeated elements and novel gene families across ecological guilds.</title>
        <authorList>
            <consortium name="Lawrence Berkeley National Laboratory"/>
            <person name="Harder C.B."/>
            <person name="Miyauchi S."/>
            <person name="Viragh M."/>
            <person name="Kuo A."/>
            <person name="Thoen E."/>
            <person name="Andreopoulos B."/>
            <person name="Lu D."/>
            <person name="Skrede I."/>
            <person name="Drula E."/>
            <person name="Henrissat B."/>
            <person name="Morin E."/>
            <person name="Kohler A."/>
            <person name="Barry K."/>
            <person name="LaButti K."/>
            <person name="Morin E."/>
            <person name="Salamov A."/>
            <person name="Lipzen A."/>
            <person name="Mereny Z."/>
            <person name="Hegedus B."/>
            <person name="Baldrian P."/>
            <person name="Stursova M."/>
            <person name="Weitz H."/>
            <person name="Taylor A."/>
            <person name="Grigoriev I.V."/>
            <person name="Nagy L.G."/>
            <person name="Martin F."/>
            <person name="Kauserud H."/>
        </authorList>
    </citation>
    <scope>NUCLEOTIDE SEQUENCE</scope>
    <source>
        <strain evidence="3">9144</strain>
    </source>
</reference>
<dbReference type="Gene3D" id="3.40.50.10540">
    <property type="entry name" value="Crotonobetainyl-coa:carnitine coa-transferase, domain 1"/>
    <property type="match status" value="1"/>
</dbReference>
<dbReference type="InterPro" id="IPR023606">
    <property type="entry name" value="CoA-Trfase_III_dom_1_sf"/>
</dbReference>